<evidence type="ECO:0000256" key="2">
    <source>
        <dbReference type="ARBA" id="ARBA00022679"/>
    </source>
</evidence>
<sequence>MIVADSPDPGGARLLAADAGGRIRHLPRQALGLLFRPDDLVIANDAATLPASLQGRHEASGAPVEIRLAAWLSPDDPLRFVAVAFGGGDHRIRTEDRPLPPPLVTGDRLTLGPLTAVVEGLLDHPRLLALRFEGDCEGLFAGLARHGLPIQYAHVPETLALWDVWTVIAAEPFAFEAPSAGFALDWRTIDTWRTLGVRFATLTHAAGISSTGDPLLDRRFPLDERYRIPAATAAAVARTQDTGGRIIAVGTSVVRALEAAAVGIGHISAGPGVARGRIGPDTPLRIVDAIVTGVHQPGESHFELLRAFADDVLLHRLSLMAEAWNYRTHEFGDSMLIER</sequence>
<dbReference type="Gene3D" id="2.40.10.240">
    <property type="entry name" value="QueA-like"/>
    <property type="match status" value="1"/>
</dbReference>
<name>A0ABQ6CNF4_9HYPH</name>
<dbReference type="SUPFAM" id="SSF111337">
    <property type="entry name" value="QueA-like"/>
    <property type="match status" value="1"/>
</dbReference>
<protein>
    <submittedName>
        <fullName evidence="5">Queuosine biosynthesis protein</fullName>
    </submittedName>
</protein>
<organism evidence="5 6">
    <name type="scientific">Labrys miyagiensis</name>
    <dbReference type="NCBI Taxonomy" id="346912"/>
    <lineage>
        <taxon>Bacteria</taxon>
        <taxon>Pseudomonadati</taxon>
        <taxon>Pseudomonadota</taxon>
        <taxon>Alphaproteobacteria</taxon>
        <taxon>Hyphomicrobiales</taxon>
        <taxon>Xanthobacteraceae</taxon>
        <taxon>Labrys</taxon>
    </lineage>
</organism>
<keyword evidence="3" id="KW-0949">S-adenosyl-L-methionine</keyword>
<evidence type="ECO:0000256" key="4">
    <source>
        <dbReference type="ARBA" id="ARBA00022785"/>
    </source>
</evidence>
<keyword evidence="4" id="KW-0671">Queuosine biosynthesis</keyword>
<evidence type="ECO:0000313" key="6">
    <source>
        <dbReference type="Proteomes" id="UP001156882"/>
    </source>
</evidence>
<dbReference type="InterPro" id="IPR036100">
    <property type="entry name" value="QueA_sf"/>
</dbReference>
<keyword evidence="6" id="KW-1185">Reference proteome</keyword>
<reference evidence="6" key="1">
    <citation type="journal article" date="2019" name="Int. J. Syst. Evol. Microbiol.">
        <title>The Global Catalogue of Microorganisms (GCM) 10K type strain sequencing project: providing services to taxonomists for standard genome sequencing and annotation.</title>
        <authorList>
            <consortium name="The Broad Institute Genomics Platform"/>
            <consortium name="The Broad Institute Genome Sequencing Center for Infectious Disease"/>
            <person name="Wu L."/>
            <person name="Ma J."/>
        </authorList>
    </citation>
    <scope>NUCLEOTIDE SEQUENCE [LARGE SCALE GENOMIC DNA]</scope>
    <source>
        <strain evidence="6">NBRC 101365</strain>
    </source>
</reference>
<dbReference type="Proteomes" id="UP001156882">
    <property type="component" value="Unassembled WGS sequence"/>
</dbReference>
<dbReference type="Pfam" id="PF02547">
    <property type="entry name" value="Queuosine_synth"/>
    <property type="match status" value="1"/>
</dbReference>
<evidence type="ECO:0000256" key="1">
    <source>
        <dbReference type="ARBA" id="ARBA00022490"/>
    </source>
</evidence>
<keyword evidence="2" id="KW-0808">Transferase</keyword>
<dbReference type="InterPro" id="IPR042119">
    <property type="entry name" value="QueA_dom2"/>
</dbReference>
<proteinExistence type="predicted"/>
<dbReference type="RefSeq" id="WP_284314850.1">
    <property type="nucleotide sequence ID" value="NZ_BSPC01000054.1"/>
</dbReference>
<dbReference type="PANTHER" id="PTHR30307">
    <property type="entry name" value="S-ADENOSYLMETHIONINE:TRNA RIBOSYLTRANSFERASE-ISOMERASE"/>
    <property type="match status" value="1"/>
</dbReference>
<evidence type="ECO:0000313" key="5">
    <source>
        <dbReference type="EMBL" id="GLS21856.1"/>
    </source>
</evidence>
<comment type="caution">
    <text evidence="5">The sequence shown here is derived from an EMBL/GenBank/DDBJ whole genome shotgun (WGS) entry which is preliminary data.</text>
</comment>
<keyword evidence="1" id="KW-0963">Cytoplasm</keyword>
<accession>A0ABQ6CNF4</accession>
<dbReference type="InterPro" id="IPR003699">
    <property type="entry name" value="QueA"/>
</dbReference>
<gene>
    <name evidence="5" type="ORF">GCM10007874_48730</name>
</gene>
<dbReference type="InterPro" id="IPR042118">
    <property type="entry name" value="QueA_dom1"/>
</dbReference>
<evidence type="ECO:0000256" key="3">
    <source>
        <dbReference type="ARBA" id="ARBA00022691"/>
    </source>
</evidence>
<dbReference type="EMBL" id="BSPC01000054">
    <property type="protein sequence ID" value="GLS21856.1"/>
    <property type="molecule type" value="Genomic_DNA"/>
</dbReference>
<dbReference type="PANTHER" id="PTHR30307:SF0">
    <property type="entry name" value="S-ADENOSYLMETHIONINE:TRNA RIBOSYLTRANSFERASE-ISOMERASE"/>
    <property type="match status" value="1"/>
</dbReference>
<dbReference type="Gene3D" id="3.40.1780.10">
    <property type="entry name" value="QueA-like"/>
    <property type="match status" value="1"/>
</dbReference>